<evidence type="ECO:0000313" key="1">
    <source>
        <dbReference type="EMBL" id="CAE4591456.1"/>
    </source>
</evidence>
<dbReference type="InterPro" id="IPR018790">
    <property type="entry name" value="DUF2358"/>
</dbReference>
<organism evidence="1">
    <name type="scientific">Alexandrium monilatum</name>
    <dbReference type="NCBI Taxonomy" id="311494"/>
    <lineage>
        <taxon>Eukaryota</taxon>
        <taxon>Sar</taxon>
        <taxon>Alveolata</taxon>
        <taxon>Dinophyceae</taxon>
        <taxon>Gonyaulacales</taxon>
        <taxon>Pyrocystaceae</taxon>
        <taxon>Alexandrium</taxon>
    </lineage>
</organism>
<gene>
    <name evidence="1" type="ORF">AMON00008_LOCUS24432</name>
</gene>
<protein>
    <submittedName>
        <fullName evidence="1">Uncharacterized protein</fullName>
    </submittedName>
</protein>
<dbReference type="PANTHER" id="PTHR34123:SF1">
    <property type="entry name" value="OS04G0578200 PROTEIN"/>
    <property type="match status" value="1"/>
</dbReference>
<dbReference type="SUPFAM" id="SSF54427">
    <property type="entry name" value="NTF2-like"/>
    <property type="match status" value="1"/>
</dbReference>
<reference evidence="1" key="1">
    <citation type="submission" date="2021-01" db="EMBL/GenBank/DDBJ databases">
        <authorList>
            <person name="Corre E."/>
            <person name="Pelletier E."/>
            <person name="Niang G."/>
            <person name="Scheremetjew M."/>
            <person name="Finn R."/>
            <person name="Kale V."/>
            <person name="Holt S."/>
            <person name="Cochrane G."/>
            <person name="Meng A."/>
            <person name="Brown T."/>
            <person name="Cohen L."/>
        </authorList>
    </citation>
    <scope>NUCLEOTIDE SEQUENCE</scope>
    <source>
        <strain evidence="1">CCMP3105</strain>
    </source>
</reference>
<dbReference type="PANTHER" id="PTHR34123">
    <property type="entry name" value="OS04G0578200 PROTEIN"/>
    <property type="match status" value="1"/>
</dbReference>
<name>A0A7S4QR75_9DINO</name>
<dbReference type="AlphaFoldDB" id="A0A7S4QR75"/>
<sequence>MPQTRPRPRPWPRPPRPAALAAAVVSAAAGSIAALAAALWNGPVLVAAGRSWDTRVGGASLAWAPGTLQQKHRLVRGRGLRARASGKPEAEESADASPWDKAVWSAAEAVGSLRAAVVGKSGDSFASGAPLPARTREELLTRLRADYDRNYFLTGDVDVELYAEDCEFADPFASFRGRERFVRNLRNLAGGFITAFRVTMLDFGDGAGDAPTEASSLSVTSRLRVVLELALPWRPTLGWVWGVTHECEAQPDEQAGGDVWRCVVHREAWEIDPAEGVAMVFRPGRGLPKQ</sequence>
<dbReference type="EMBL" id="HBNR01035580">
    <property type="protein sequence ID" value="CAE4591456.1"/>
    <property type="molecule type" value="Transcribed_RNA"/>
</dbReference>
<proteinExistence type="predicted"/>
<dbReference type="Pfam" id="PF10184">
    <property type="entry name" value="DUF2358"/>
    <property type="match status" value="1"/>
</dbReference>
<dbReference type="InterPro" id="IPR032710">
    <property type="entry name" value="NTF2-like_dom_sf"/>
</dbReference>
<accession>A0A7S4QR75</accession>